<dbReference type="PROSITE" id="PS50885">
    <property type="entry name" value="HAMP"/>
    <property type="match status" value="1"/>
</dbReference>
<dbReference type="Pfam" id="PF00015">
    <property type="entry name" value="MCPsignal"/>
    <property type="match status" value="1"/>
</dbReference>
<feature type="domain" description="HAMP" evidence="12">
    <location>
        <begin position="332"/>
        <end position="385"/>
    </location>
</feature>
<evidence type="ECO:0000256" key="5">
    <source>
        <dbReference type="ARBA" id="ARBA00023136"/>
    </source>
</evidence>
<evidence type="ECO:0000256" key="6">
    <source>
        <dbReference type="ARBA" id="ARBA00023224"/>
    </source>
</evidence>
<dbReference type="Proteomes" id="UP000268033">
    <property type="component" value="Unassembled WGS sequence"/>
</dbReference>
<keyword evidence="6 8" id="KW-0807">Transducer</keyword>
<keyword evidence="14" id="KW-1185">Reference proteome</keyword>
<evidence type="ECO:0000256" key="1">
    <source>
        <dbReference type="ARBA" id="ARBA00004141"/>
    </source>
</evidence>
<dbReference type="Pfam" id="PF08376">
    <property type="entry name" value="NIT"/>
    <property type="match status" value="1"/>
</dbReference>
<evidence type="ECO:0000259" key="12">
    <source>
        <dbReference type="PROSITE" id="PS50885"/>
    </source>
</evidence>
<comment type="similarity">
    <text evidence="7">Belongs to the methyl-accepting chemotaxis (MCP) protein family.</text>
</comment>
<comment type="subcellular location">
    <subcellularLocation>
        <location evidence="1">Membrane</location>
        <topology evidence="1">Multi-pass membrane protein</topology>
    </subcellularLocation>
</comment>
<keyword evidence="4 10" id="KW-1133">Transmembrane helix</keyword>
<evidence type="ECO:0000313" key="13">
    <source>
        <dbReference type="EMBL" id="ROQ24406.1"/>
    </source>
</evidence>
<evidence type="ECO:0000256" key="3">
    <source>
        <dbReference type="ARBA" id="ARBA00022692"/>
    </source>
</evidence>
<feature type="coiled-coil region" evidence="9">
    <location>
        <begin position="636"/>
        <end position="663"/>
    </location>
</feature>
<dbReference type="InterPro" id="IPR004089">
    <property type="entry name" value="MCPsignal_dom"/>
</dbReference>
<dbReference type="PROSITE" id="PS50111">
    <property type="entry name" value="CHEMOTAXIS_TRANSDUC_2"/>
    <property type="match status" value="1"/>
</dbReference>
<feature type="transmembrane region" description="Helical" evidence="10">
    <location>
        <begin position="308"/>
        <end position="328"/>
    </location>
</feature>
<evidence type="ECO:0000313" key="14">
    <source>
        <dbReference type="Proteomes" id="UP000268033"/>
    </source>
</evidence>
<dbReference type="GO" id="GO:0006935">
    <property type="term" value="P:chemotaxis"/>
    <property type="evidence" value="ECO:0007669"/>
    <property type="project" value="UniProtKB-KW"/>
</dbReference>
<dbReference type="Gene3D" id="1.10.287.950">
    <property type="entry name" value="Methyl-accepting chemotaxis protein"/>
    <property type="match status" value="1"/>
</dbReference>
<gene>
    <name evidence="13" type="ORF">EDC28_107289</name>
</gene>
<dbReference type="PANTHER" id="PTHR32089">
    <property type="entry name" value="METHYL-ACCEPTING CHEMOTAXIS PROTEIN MCPB"/>
    <property type="match status" value="1"/>
</dbReference>
<dbReference type="STRING" id="584787.GCA_001247655_00824"/>
<dbReference type="GO" id="GO:0005886">
    <property type="term" value="C:plasma membrane"/>
    <property type="evidence" value="ECO:0007669"/>
    <property type="project" value="UniProtKB-ARBA"/>
</dbReference>
<comment type="caution">
    <text evidence="13">The sequence shown here is derived from an EMBL/GenBank/DDBJ whole genome shotgun (WGS) entry which is preliminary data.</text>
</comment>
<dbReference type="SMART" id="SM00283">
    <property type="entry name" value="MA"/>
    <property type="match status" value="1"/>
</dbReference>
<dbReference type="CDD" id="cd11386">
    <property type="entry name" value="MCP_signal"/>
    <property type="match status" value="1"/>
</dbReference>
<dbReference type="EMBL" id="RJUL01000007">
    <property type="protein sequence ID" value="ROQ24406.1"/>
    <property type="molecule type" value="Genomic_DNA"/>
</dbReference>
<dbReference type="RefSeq" id="WP_123422083.1">
    <property type="nucleotide sequence ID" value="NZ_JBLXAC010000011.1"/>
</dbReference>
<keyword evidence="9" id="KW-0175">Coiled coil</keyword>
<evidence type="ECO:0000256" key="4">
    <source>
        <dbReference type="ARBA" id="ARBA00022989"/>
    </source>
</evidence>
<keyword evidence="5 10" id="KW-0472">Membrane</keyword>
<feature type="domain" description="Methyl-accepting transducer" evidence="11">
    <location>
        <begin position="390"/>
        <end position="626"/>
    </location>
</feature>
<accession>A0A3N1PIN6</accession>
<dbReference type="InterPro" id="IPR003660">
    <property type="entry name" value="HAMP_dom"/>
</dbReference>
<name>A0A3N1PIN6_9GAMM</name>
<feature type="transmembrane region" description="Helical" evidence="10">
    <location>
        <begin position="12"/>
        <end position="31"/>
    </location>
</feature>
<protein>
    <submittedName>
        <fullName evidence="13">Methyl-accepting chemotaxis protein</fullName>
    </submittedName>
</protein>
<organism evidence="13 14">
    <name type="scientific">Gallaecimonas pentaromativorans</name>
    <dbReference type="NCBI Taxonomy" id="584787"/>
    <lineage>
        <taxon>Bacteria</taxon>
        <taxon>Pseudomonadati</taxon>
        <taxon>Pseudomonadota</taxon>
        <taxon>Gammaproteobacteria</taxon>
        <taxon>Enterobacterales</taxon>
        <taxon>Gallaecimonadaceae</taxon>
        <taxon>Gallaecimonas</taxon>
    </lineage>
</organism>
<keyword evidence="2" id="KW-0145">Chemotaxis</keyword>
<dbReference type="FunFam" id="1.10.287.950:FF:000001">
    <property type="entry name" value="Methyl-accepting chemotaxis sensory transducer"/>
    <property type="match status" value="1"/>
</dbReference>
<evidence type="ECO:0000259" key="11">
    <source>
        <dbReference type="PROSITE" id="PS50111"/>
    </source>
</evidence>
<dbReference type="PANTHER" id="PTHR32089:SF119">
    <property type="entry name" value="METHYL-ACCEPTING CHEMOTAXIS PROTEIN CTPL"/>
    <property type="match status" value="1"/>
</dbReference>
<dbReference type="SUPFAM" id="SSF58104">
    <property type="entry name" value="Methyl-accepting chemotaxis protein (MCP) signaling domain"/>
    <property type="match status" value="1"/>
</dbReference>
<evidence type="ECO:0000256" key="2">
    <source>
        <dbReference type="ARBA" id="ARBA00022500"/>
    </source>
</evidence>
<dbReference type="GO" id="GO:0007165">
    <property type="term" value="P:signal transduction"/>
    <property type="evidence" value="ECO:0007669"/>
    <property type="project" value="UniProtKB-KW"/>
</dbReference>
<evidence type="ECO:0000256" key="9">
    <source>
        <dbReference type="SAM" id="Coils"/>
    </source>
</evidence>
<evidence type="ECO:0000256" key="8">
    <source>
        <dbReference type="PROSITE-ProRule" id="PRU00284"/>
    </source>
</evidence>
<sequence>MRRLLARLKFVHAVLIVSLVPLAGLVFLWGVHFSTLVKESGQAANAVELVALVEAASNLAQQGAAERGLSAGFLGSAGKKFGPELAEQRQKLDQAISHFQSVPVAHLGKRSQALFNQLQQTLDNRSEIRHQVDNLNPQSGAFGYYSRLNDLALNLSSRQALQLSDLPSLKTLLDGILALYWSSEYAGQVRGLLNGAFARHSLDNKAFAMVLKATTSEQDQLDRFMSLASVEAQGVLEKARQQQSWQQVEAIQQTVADGGPSDTLADPSNGQWFALATQRIAAIKQVSGALNSKFVAEAHQIKQRALNGLWITLAVSLVVLLPLCYLIFSLTRSLKKRVAYVDDTLKAITQQSDLTLRLGDNRADEFGNISRSIDVHLEEVNGIFKGFHGTASSASRTMHNIISSAGRANANAEQQNQSADQLAHAMDEIAQASAEVSASMQQARDAMNQAHSHVGSSQRLTDTVTQGFEQLTVSIAENREEIERLAQHSGEISGILDTITGIAEQTNLLALNAAIEAARAGEQGRGFAVVADEVRSLAYKTRESTESVRDMIERLQQSSASALAAMNRNASQVSETAGSVRASSEAVSQVTVQIERVQDLVRQVAAAAEQQSATLAEVNEATVGINRLSQDTAQQVSSVHQEAEGLSEQLQALEKRLSGFRMA</sequence>
<keyword evidence="3 10" id="KW-0812">Transmembrane</keyword>
<dbReference type="InterPro" id="IPR013587">
    <property type="entry name" value="Nitrate/nitrite_sensing"/>
</dbReference>
<proteinExistence type="inferred from homology"/>
<evidence type="ECO:0000256" key="10">
    <source>
        <dbReference type="SAM" id="Phobius"/>
    </source>
</evidence>
<reference evidence="13 14" key="1">
    <citation type="submission" date="2018-11" db="EMBL/GenBank/DDBJ databases">
        <title>Genomic Encyclopedia of Type Strains, Phase IV (KMG-IV): sequencing the most valuable type-strain genomes for metagenomic binning, comparative biology and taxonomic classification.</title>
        <authorList>
            <person name="Goeker M."/>
        </authorList>
    </citation>
    <scope>NUCLEOTIDE SEQUENCE [LARGE SCALE GENOMIC DNA]</scope>
    <source>
        <strain evidence="13 14">DSM 21945</strain>
    </source>
</reference>
<evidence type="ECO:0000256" key="7">
    <source>
        <dbReference type="ARBA" id="ARBA00029447"/>
    </source>
</evidence>
<dbReference type="AlphaFoldDB" id="A0A3N1PIN6"/>